<protein>
    <recommendedName>
        <fullName evidence="4">Neocarzinostatin family protein</fullName>
    </recommendedName>
</protein>
<keyword evidence="1" id="KW-0732">Signal</keyword>
<feature type="signal peptide" evidence="1">
    <location>
        <begin position="1"/>
        <end position="27"/>
    </location>
</feature>
<evidence type="ECO:0000313" key="3">
    <source>
        <dbReference type="Proteomes" id="UP000605670"/>
    </source>
</evidence>
<keyword evidence="3" id="KW-1185">Reference proteome</keyword>
<feature type="chain" id="PRO_5039480416" description="Neocarzinostatin family protein" evidence="1">
    <location>
        <begin position="28"/>
        <end position="219"/>
    </location>
</feature>
<dbReference type="EMBL" id="BMEM01000001">
    <property type="protein sequence ID" value="GGF46362.1"/>
    <property type="molecule type" value="Genomic_DNA"/>
</dbReference>
<reference evidence="2" key="1">
    <citation type="journal article" date="2014" name="Int. J. Syst. Evol. Microbiol.">
        <title>Complete genome sequence of Corynebacterium casei LMG S-19264T (=DSM 44701T), isolated from a smear-ripened cheese.</title>
        <authorList>
            <consortium name="US DOE Joint Genome Institute (JGI-PGF)"/>
            <person name="Walter F."/>
            <person name="Albersmeier A."/>
            <person name="Kalinowski J."/>
            <person name="Ruckert C."/>
        </authorList>
    </citation>
    <scope>NUCLEOTIDE SEQUENCE</scope>
    <source>
        <strain evidence="2">CGMCC 1.12160</strain>
    </source>
</reference>
<dbReference type="AlphaFoldDB" id="A0A917BI34"/>
<accession>A0A917BI34</accession>
<reference evidence="2" key="2">
    <citation type="submission" date="2020-09" db="EMBL/GenBank/DDBJ databases">
        <authorList>
            <person name="Sun Q."/>
            <person name="Zhou Y."/>
        </authorList>
    </citation>
    <scope>NUCLEOTIDE SEQUENCE</scope>
    <source>
        <strain evidence="2">CGMCC 1.12160</strain>
    </source>
</reference>
<dbReference type="Proteomes" id="UP000605670">
    <property type="component" value="Unassembled WGS sequence"/>
</dbReference>
<evidence type="ECO:0000313" key="2">
    <source>
        <dbReference type="EMBL" id="GGF46362.1"/>
    </source>
</evidence>
<comment type="caution">
    <text evidence="2">The sequence shown here is derived from an EMBL/GenBank/DDBJ whole genome shotgun (WGS) entry which is preliminary data.</text>
</comment>
<sequence>MRTIARTLTAALVALPVAAAASAPAVAAAPERFSVSGESVDVQGTLLGDLDGLGGNVHLVGISAQETSGEGSMTWGSVDSYTCADGVTMPWDPETGELLCAPAGWAELSGPLTVDTDKKLTAATVAGDLTISTWTCDDEECWSEELGTLAVDLLVSGTGGTLTERSSQTYQDPTTGERYRGTMRSTTRQGEVGGTLGGHPVIDAWASFGRFSFSSTYKL</sequence>
<organism evidence="2 3">
    <name type="scientific">Ornithinimicrobium tianjinense</name>
    <dbReference type="NCBI Taxonomy" id="1195761"/>
    <lineage>
        <taxon>Bacteria</taxon>
        <taxon>Bacillati</taxon>
        <taxon>Actinomycetota</taxon>
        <taxon>Actinomycetes</taxon>
        <taxon>Micrococcales</taxon>
        <taxon>Ornithinimicrobiaceae</taxon>
        <taxon>Ornithinimicrobium</taxon>
    </lineage>
</organism>
<evidence type="ECO:0008006" key="4">
    <source>
        <dbReference type="Google" id="ProtNLM"/>
    </source>
</evidence>
<evidence type="ECO:0000256" key="1">
    <source>
        <dbReference type="SAM" id="SignalP"/>
    </source>
</evidence>
<dbReference type="RefSeq" id="WP_188428824.1">
    <property type="nucleotide sequence ID" value="NZ_BAABKH010000005.1"/>
</dbReference>
<proteinExistence type="predicted"/>
<gene>
    <name evidence="2" type="ORF">GCM10011366_12620</name>
</gene>
<name>A0A917BI34_9MICO</name>